<dbReference type="InterPro" id="IPR036249">
    <property type="entry name" value="Thioredoxin-like_sf"/>
</dbReference>
<dbReference type="PANTHER" id="PTHR42899">
    <property type="entry name" value="SPERMATOGENESIS-ASSOCIATED PROTEIN 20"/>
    <property type="match status" value="1"/>
</dbReference>
<accession>A0A3D9L334</accession>
<evidence type="ECO:0000313" key="3">
    <source>
        <dbReference type="Proteomes" id="UP000256779"/>
    </source>
</evidence>
<dbReference type="Gene3D" id="1.50.10.20">
    <property type="match status" value="1"/>
</dbReference>
<dbReference type="InterPro" id="IPR004879">
    <property type="entry name" value="Ssp411-like_TRX"/>
</dbReference>
<dbReference type="InterPro" id="IPR024705">
    <property type="entry name" value="Ssp411"/>
</dbReference>
<keyword evidence="3" id="KW-1185">Reference proteome</keyword>
<reference evidence="2 3" key="1">
    <citation type="submission" date="2018-07" db="EMBL/GenBank/DDBJ databases">
        <title>Genomic Encyclopedia of Type Strains, Phase IV (KMG-IV): sequencing the most valuable type-strain genomes for metagenomic binning, comparative biology and taxonomic classification.</title>
        <authorList>
            <person name="Goeker M."/>
        </authorList>
    </citation>
    <scope>NUCLEOTIDE SEQUENCE [LARGE SCALE GENOMIC DNA]</scope>
    <source>
        <strain evidence="2 3">DSM 4134</strain>
    </source>
</reference>
<dbReference type="Proteomes" id="UP000256779">
    <property type="component" value="Unassembled WGS sequence"/>
</dbReference>
<dbReference type="InterPro" id="IPR008928">
    <property type="entry name" value="6-hairpin_glycosidase_sf"/>
</dbReference>
<dbReference type="SUPFAM" id="SSF52833">
    <property type="entry name" value="Thioredoxin-like"/>
    <property type="match status" value="1"/>
</dbReference>
<dbReference type="PIRSF" id="PIRSF006402">
    <property type="entry name" value="UCP006402_thioredoxin"/>
    <property type="match status" value="1"/>
</dbReference>
<organism evidence="2 3">
    <name type="scientific">Marinoscillum furvescens DSM 4134</name>
    <dbReference type="NCBI Taxonomy" id="1122208"/>
    <lineage>
        <taxon>Bacteria</taxon>
        <taxon>Pseudomonadati</taxon>
        <taxon>Bacteroidota</taxon>
        <taxon>Cytophagia</taxon>
        <taxon>Cytophagales</taxon>
        <taxon>Reichenbachiellaceae</taxon>
        <taxon>Marinoscillum</taxon>
    </lineage>
</organism>
<evidence type="ECO:0000259" key="1">
    <source>
        <dbReference type="Pfam" id="PF03190"/>
    </source>
</evidence>
<gene>
    <name evidence="2" type="ORF">C7460_11583</name>
</gene>
<dbReference type="PANTHER" id="PTHR42899:SF1">
    <property type="entry name" value="SPERMATOGENESIS-ASSOCIATED PROTEIN 20"/>
    <property type="match status" value="1"/>
</dbReference>
<dbReference type="AlphaFoldDB" id="A0A3D9L334"/>
<feature type="domain" description="Spermatogenesis-associated protein 20-like TRX" evidence="1">
    <location>
        <begin position="32"/>
        <end position="187"/>
    </location>
</feature>
<dbReference type="CDD" id="cd02955">
    <property type="entry name" value="SSP411"/>
    <property type="match status" value="1"/>
</dbReference>
<comment type="caution">
    <text evidence="2">The sequence shown here is derived from an EMBL/GenBank/DDBJ whole genome shotgun (WGS) entry which is preliminary data.</text>
</comment>
<name>A0A3D9L334_MARFU</name>
<dbReference type="Gene3D" id="3.40.30.10">
    <property type="entry name" value="Glutaredoxin"/>
    <property type="match status" value="1"/>
</dbReference>
<dbReference type="EMBL" id="QREG01000015">
    <property type="protein sequence ID" value="RED96192.1"/>
    <property type="molecule type" value="Genomic_DNA"/>
</dbReference>
<dbReference type="Pfam" id="PF03190">
    <property type="entry name" value="Thioredox_DsbH"/>
    <property type="match status" value="1"/>
</dbReference>
<proteinExistence type="predicted"/>
<evidence type="ECO:0000313" key="2">
    <source>
        <dbReference type="EMBL" id="RED96192.1"/>
    </source>
</evidence>
<dbReference type="GO" id="GO:0005975">
    <property type="term" value="P:carbohydrate metabolic process"/>
    <property type="evidence" value="ECO:0007669"/>
    <property type="project" value="InterPro"/>
</dbReference>
<protein>
    <recommendedName>
        <fullName evidence="1">Spermatogenesis-associated protein 20-like TRX domain-containing protein</fullName>
    </recommendedName>
</protein>
<dbReference type="SUPFAM" id="SSF48208">
    <property type="entry name" value="Six-hairpin glycosidases"/>
    <property type="match status" value="1"/>
</dbReference>
<dbReference type="PROSITE" id="PS51257">
    <property type="entry name" value="PROKAR_LIPOPROTEIN"/>
    <property type="match status" value="1"/>
</dbReference>
<sequence length="701" mass="80013">MLNRLSVLLVLTLVISCQQKQSMTSQENAKHTNRLIDATSPYLLQHAHNPVDWYPWGDEAFAKAKEENKPVLLSIGYSSCHWCHVMAHESFENEEIAALMNEKFINIKLDREERPDIDNIYMEAVQAMGLNGGWPLNVFLTPDQKPFYGGTYFPPEQWTKLINAVDEAYTNNYDKLYESASKFAASIQQSESEKYGLSEVGKELEKADFDSLYDQLAKRFDSEWGGLKKAPKFPMPALWNMLLTYSHAYDHQEAQSHLLFTLNKIADGGIYDHIGGGFSRYSVDGEWHVPHFEKMLYDNGQLLSLYAQAYKLTKDERYLEVIKGTTNWISREMLDETGGFYSALDADSEGEEGKFYVWTFDEVKALAGDDFSVIAEYFDIQQNGNWEHGKNVLRRLERHQDLANELNLSSADLQQKVTDFTAKALEERAKRVRPGLDSKIISGWNGLTLSGLCDSYQATQDPLFADLAKKNAAFLKNEMIENGRLLRIHGQSTQGYMEDYAAVIQAFTDYYETFFDVSYLDLARDLTNQTLEQFFDEKEHLFYFTGDQAENLIARKKEVFDNVIPASNSIMAKNLYRLGLMYDNDEYKKTALGMVLRVNKLIKQEAEYLSNWAAVSLMASEDTPEVILVGAKALNRVSALQSTYLPNKILMATEQQTDHPPLLEHKSDLGDGVTYFICYNKVCKQPLFEIEPVLSQLQSSN</sequence>